<feature type="transmembrane region" description="Helical" evidence="8">
    <location>
        <begin position="398"/>
        <end position="424"/>
    </location>
</feature>
<keyword evidence="10" id="KW-1185">Reference proteome</keyword>
<keyword evidence="4 8" id="KW-0812">Transmembrane</keyword>
<organism evidence="9 10">
    <name type="scientific">Agathobaculum hominis</name>
    <dbReference type="NCBI Taxonomy" id="2763014"/>
    <lineage>
        <taxon>Bacteria</taxon>
        <taxon>Bacillati</taxon>
        <taxon>Bacillota</taxon>
        <taxon>Clostridia</taxon>
        <taxon>Eubacteriales</taxon>
        <taxon>Butyricicoccaceae</taxon>
        <taxon>Agathobaculum</taxon>
    </lineage>
</organism>
<dbReference type="PANTHER" id="PTHR32024">
    <property type="entry name" value="TRK SYSTEM POTASSIUM UPTAKE PROTEIN TRKG-RELATED"/>
    <property type="match status" value="1"/>
</dbReference>
<name>A0ABR7GKP7_9FIRM</name>
<feature type="transmembrane region" description="Helical" evidence="8">
    <location>
        <begin position="225"/>
        <end position="244"/>
    </location>
</feature>
<reference evidence="9 10" key="1">
    <citation type="submission" date="2020-08" db="EMBL/GenBank/DDBJ databases">
        <title>Genome public.</title>
        <authorList>
            <person name="Liu C."/>
            <person name="Sun Q."/>
        </authorList>
    </citation>
    <scope>NUCLEOTIDE SEQUENCE [LARGE SCALE GENOMIC DNA]</scope>
    <source>
        <strain evidence="9 10">M2</strain>
    </source>
</reference>
<keyword evidence="5 8" id="KW-1133">Transmembrane helix</keyword>
<evidence type="ECO:0000313" key="9">
    <source>
        <dbReference type="EMBL" id="MBC5694884.1"/>
    </source>
</evidence>
<evidence type="ECO:0000256" key="1">
    <source>
        <dbReference type="ARBA" id="ARBA00004651"/>
    </source>
</evidence>
<keyword evidence="6" id="KW-0406">Ion transport</keyword>
<protein>
    <submittedName>
        <fullName evidence="9">Potassium uptake protein, TrkH family</fullName>
    </submittedName>
</protein>
<evidence type="ECO:0000313" key="10">
    <source>
        <dbReference type="Proteomes" id="UP000641741"/>
    </source>
</evidence>
<feature type="transmembrane region" description="Helical" evidence="8">
    <location>
        <begin position="39"/>
        <end position="63"/>
    </location>
</feature>
<proteinExistence type="predicted"/>
<dbReference type="Proteomes" id="UP000641741">
    <property type="component" value="Unassembled WGS sequence"/>
</dbReference>
<dbReference type="Pfam" id="PF02386">
    <property type="entry name" value="TrkH"/>
    <property type="match status" value="1"/>
</dbReference>
<gene>
    <name evidence="9" type="ORF">H8S02_02820</name>
</gene>
<feature type="transmembrane region" description="Helical" evidence="8">
    <location>
        <begin position="6"/>
        <end position="27"/>
    </location>
</feature>
<dbReference type="EMBL" id="JACOPK010000002">
    <property type="protein sequence ID" value="MBC5694884.1"/>
    <property type="molecule type" value="Genomic_DNA"/>
</dbReference>
<evidence type="ECO:0000256" key="2">
    <source>
        <dbReference type="ARBA" id="ARBA00022448"/>
    </source>
</evidence>
<sequence>MHAAMVIAVGFALIILAGALLLMLPCAAKSGRATPFIDALFTATSATCVTGLVTVSTAVHWSLFGKCVILLLIQIGGLGFMSVMTAASLLLRRTITLRERMVIGAGFGLDSSGGIVRLMRRVLVGTFLFEGVGAGLLSIRFVQQFGLLRGVGMGVFHAISAFCNGGFDLMGTPDDPFCSLVHYAGDPLVNLTIMALIVLGGLGFFVWSDVWDHRRFRRLSLHSKLVLAMSGVLLGGGFVLTLLFEWSNPATLGGMSVPHRLLAAAFQTVTLRTAGFNTIDQSALTDPSQAVACVLMLIGGSPGSTAGGLKTVTVAVLALSAVSALRGRTSVTAFGRTIEPRSIMNAVALTVVGVTIILGGACTISFIENVPMNLCLFETASAFGTVGLTMSLTPALSAVSHIMLIVMMYFGRVGVLTFGVAVFLRRREPPKLTFPSGNVMIG</sequence>
<evidence type="ECO:0000256" key="5">
    <source>
        <dbReference type="ARBA" id="ARBA00022989"/>
    </source>
</evidence>
<feature type="transmembrane region" description="Helical" evidence="8">
    <location>
        <begin position="69"/>
        <end position="91"/>
    </location>
</feature>
<dbReference type="InterPro" id="IPR003445">
    <property type="entry name" value="Cat_transpt"/>
</dbReference>
<keyword evidence="7 8" id="KW-0472">Membrane</keyword>
<evidence type="ECO:0000256" key="7">
    <source>
        <dbReference type="ARBA" id="ARBA00023136"/>
    </source>
</evidence>
<comment type="subcellular location">
    <subcellularLocation>
        <location evidence="1">Cell membrane</location>
        <topology evidence="1">Multi-pass membrane protein</topology>
    </subcellularLocation>
</comment>
<feature type="transmembrane region" description="Helical" evidence="8">
    <location>
        <begin position="346"/>
        <end position="367"/>
    </location>
</feature>
<evidence type="ECO:0000256" key="3">
    <source>
        <dbReference type="ARBA" id="ARBA00022475"/>
    </source>
</evidence>
<dbReference type="PANTHER" id="PTHR32024:SF1">
    <property type="entry name" value="KTR SYSTEM POTASSIUM UPTAKE PROTEIN B"/>
    <property type="match status" value="1"/>
</dbReference>
<feature type="transmembrane region" description="Helical" evidence="8">
    <location>
        <begin position="306"/>
        <end position="325"/>
    </location>
</feature>
<feature type="transmembrane region" description="Helical" evidence="8">
    <location>
        <begin position="187"/>
        <end position="205"/>
    </location>
</feature>
<evidence type="ECO:0000256" key="4">
    <source>
        <dbReference type="ARBA" id="ARBA00022692"/>
    </source>
</evidence>
<keyword evidence="2" id="KW-0813">Transport</keyword>
<evidence type="ECO:0000256" key="6">
    <source>
        <dbReference type="ARBA" id="ARBA00023065"/>
    </source>
</evidence>
<keyword evidence="3" id="KW-1003">Cell membrane</keyword>
<comment type="caution">
    <text evidence="9">The sequence shown here is derived from an EMBL/GenBank/DDBJ whole genome shotgun (WGS) entry which is preliminary data.</text>
</comment>
<accession>A0ABR7GKP7</accession>
<evidence type="ECO:0000256" key="8">
    <source>
        <dbReference type="SAM" id="Phobius"/>
    </source>
</evidence>